<gene>
    <name evidence="2" type="ORF">M421DRAFT_420598</name>
</gene>
<dbReference type="RefSeq" id="XP_033448951.1">
    <property type="nucleotide sequence ID" value="XM_033592534.1"/>
</dbReference>
<accession>A0A6A5RMP5</accession>
<reference evidence="2" key="1">
    <citation type="journal article" date="2020" name="Stud. Mycol.">
        <title>101 Dothideomycetes genomes: a test case for predicting lifestyles and emergence of pathogens.</title>
        <authorList>
            <person name="Haridas S."/>
            <person name="Albert R."/>
            <person name="Binder M."/>
            <person name="Bloem J."/>
            <person name="Labutti K."/>
            <person name="Salamov A."/>
            <person name="Andreopoulos B."/>
            <person name="Baker S."/>
            <person name="Barry K."/>
            <person name="Bills G."/>
            <person name="Bluhm B."/>
            <person name="Cannon C."/>
            <person name="Castanera R."/>
            <person name="Culley D."/>
            <person name="Daum C."/>
            <person name="Ezra D."/>
            <person name="Gonzalez J."/>
            <person name="Henrissat B."/>
            <person name="Kuo A."/>
            <person name="Liang C."/>
            <person name="Lipzen A."/>
            <person name="Lutzoni F."/>
            <person name="Magnuson J."/>
            <person name="Mondo S."/>
            <person name="Nolan M."/>
            <person name="Ohm R."/>
            <person name="Pangilinan J."/>
            <person name="Park H.-J."/>
            <person name="Ramirez L."/>
            <person name="Alfaro M."/>
            <person name="Sun H."/>
            <person name="Tritt A."/>
            <person name="Yoshinaga Y."/>
            <person name="Zwiers L.-H."/>
            <person name="Turgeon B."/>
            <person name="Goodwin S."/>
            <person name="Spatafora J."/>
            <person name="Crous P."/>
            <person name="Grigoriev I."/>
        </authorList>
    </citation>
    <scope>NUCLEOTIDE SEQUENCE</scope>
    <source>
        <strain evidence="2">CBS 183.55</strain>
    </source>
</reference>
<keyword evidence="1" id="KW-0812">Transmembrane</keyword>
<evidence type="ECO:0000256" key="1">
    <source>
        <dbReference type="SAM" id="Phobius"/>
    </source>
</evidence>
<organism evidence="2 3">
    <name type="scientific">Didymella exigua CBS 183.55</name>
    <dbReference type="NCBI Taxonomy" id="1150837"/>
    <lineage>
        <taxon>Eukaryota</taxon>
        <taxon>Fungi</taxon>
        <taxon>Dikarya</taxon>
        <taxon>Ascomycota</taxon>
        <taxon>Pezizomycotina</taxon>
        <taxon>Dothideomycetes</taxon>
        <taxon>Pleosporomycetidae</taxon>
        <taxon>Pleosporales</taxon>
        <taxon>Pleosporineae</taxon>
        <taxon>Didymellaceae</taxon>
        <taxon>Didymella</taxon>
    </lineage>
</organism>
<name>A0A6A5RMP5_9PLEO</name>
<dbReference type="Proteomes" id="UP000800082">
    <property type="component" value="Unassembled WGS sequence"/>
</dbReference>
<dbReference type="GeneID" id="54350202"/>
<evidence type="ECO:0000313" key="3">
    <source>
        <dbReference type="Proteomes" id="UP000800082"/>
    </source>
</evidence>
<dbReference type="AlphaFoldDB" id="A0A6A5RMP5"/>
<evidence type="ECO:0000313" key="2">
    <source>
        <dbReference type="EMBL" id="KAF1928703.1"/>
    </source>
</evidence>
<keyword evidence="1" id="KW-0472">Membrane</keyword>
<dbReference type="EMBL" id="ML978968">
    <property type="protein sequence ID" value="KAF1928703.1"/>
    <property type="molecule type" value="Genomic_DNA"/>
</dbReference>
<sequence>MAVIRPEVRPHEVNDVEQVEVPQSQKPPCRAAAAVKSRNQASKFSSRNKLWRTPGFCPGTVVAVLASLCVIISIATPWPAKKLQDPNQAFASIGQRIEFTRRDSEYAIYRCPSQKSCLAMECL</sequence>
<keyword evidence="3" id="KW-1185">Reference proteome</keyword>
<proteinExistence type="predicted"/>
<keyword evidence="1" id="KW-1133">Transmembrane helix</keyword>
<feature type="transmembrane region" description="Helical" evidence="1">
    <location>
        <begin position="56"/>
        <end position="78"/>
    </location>
</feature>
<protein>
    <submittedName>
        <fullName evidence="2">Uncharacterized protein</fullName>
    </submittedName>
</protein>